<evidence type="ECO:0000313" key="3">
    <source>
        <dbReference type="EMBL" id="GIH88334.1"/>
    </source>
</evidence>
<dbReference type="OrthoDB" id="3448281at2"/>
<dbReference type="InterPro" id="IPR027417">
    <property type="entry name" value="P-loop_NTPase"/>
</dbReference>
<dbReference type="PANTHER" id="PTHR43384:SF13">
    <property type="entry name" value="SLR0110 PROTEIN"/>
    <property type="match status" value="1"/>
</dbReference>
<comment type="caution">
    <text evidence="3">The sequence shown here is derived from an EMBL/GenBank/DDBJ whole genome shotgun (WGS) entry which is preliminary data.</text>
</comment>
<dbReference type="PANTHER" id="PTHR43384">
    <property type="entry name" value="SEPTUM SITE-DETERMINING PROTEIN MIND HOMOLOG, CHLOROPLASTIC-RELATED"/>
    <property type="match status" value="1"/>
</dbReference>
<dbReference type="SUPFAM" id="SSF52540">
    <property type="entry name" value="P-loop containing nucleoside triphosphate hydrolases"/>
    <property type="match status" value="1"/>
</dbReference>
<dbReference type="InterPro" id="IPR011006">
    <property type="entry name" value="CheY-like_superfamily"/>
</dbReference>
<keyword evidence="4" id="KW-1185">Reference proteome</keyword>
<dbReference type="GO" id="GO:0005524">
    <property type="term" value="F:ATP binding"/>
    <property type="evidence" value="ECO:0007669"/>
    <property type="project" value="TreeGrafter"/>
</dbReference>
<dbReference type="SUPFAM" id="SSF52172">
    <property type="entry name" value="CheY-like"/>
    <property type="match status" value="1"/>
</dbReference>
<dbReference type="Pfam" id="PF01656">
    <property type="entry name" value="CbiA"/>
    <property type="match status" value="1"/>
</dbReference>
<dbReference type="Proteomes" id="UP000655044">
    <property type="component" value="Unassembled WGS sequence"/>
</dbReference>
<dbReference type="InterPro" id="IPR050625">
    <property type="entry name" value="ParA/MinD_ATPase"/>
</dbReference>
<organism evidence="3 4">
    <name type="scientific">Planobispora rosea</name>
    <dbReference type="NCBI Taxonomy" id="35762"/>
    <lineage>
        <taxon>Bacteria</taxon>
        <taxon>Bacillati</taxon>
        <taxon>Actinomycetota</taxon>
        <taxon>Actinomycetes</taxon>
        <taxon>Streptosporangiales</taxon>
        <taxon>Streptosporangiaceae</taxon>
        <taxon>Planobispora</taxon>
    </lineage>
</organism>
<feature type="compositionally biased region" description="Basic residues" evidence="1">
    <location>
        <begin position="403"/>
        <end position="415"/>
    </location>
</feature>
<name>A0A8J3S7N4_PLARO</name>
<dbReference type="GO" id="GO:0016887">
    <property type="term" value="F:ATP hydrolysis activity"/>
    <property type="evidence" value="ECO:0007669"/>
    <property type="project" value="TreeGrafter"/>
</dbReference>
<protein>
    <recommendedName>
        <fullName evidence="2">CobQ/CobB/MinD/ParA nucleotide binding domain-containing protein</fullName>
    </recommendedName>
</protein>
<dbReference type="GO" id="GO:0051782">
    <property type="term" value="P:negative regulation of cell division"/>
    <property type="evidence" value="ECO:0007669"/>
    <property type="project" value="TreeGrafter"/>
</dbReference>
<feature type="region of interest" description="Disordered" evidence="1">
    <location>
        <begin position="394"/>
        <end position="415"/>
    </location>
</feature>
<evidence type="ECO:0000259" key="2">
    <source>
        <dbReference type="Pfam" id="PF01656"/>
    </source>
</evidence>
<evidence type="ECO:0000256" key="1">
    <source>
        <dbReference type="SAM" id="MobiDB-lite"/>
    </source>
</evidence>
<proteinExistence type="predicted"/>
<dbReference type="RefSeq" id="WP_068922314.1">
    <property type="nucleotide sequence ID" value="NZ_BMQP01000028.1"/>
</dbReference>
<dbReference type="GO" id="GO:0005829">
    <property type="term" value="C:cytosol"/>
    <property type="evidence" value="ECO:0007669"/>
    <property type="project" value="TreeGrafter"/>
</dbReference>
<feature type="compositionally biased region" description="Pro residues" evidence="1">
    <location>
        <begin position="126"/>
        <end position="135"/>
    </location>
</feature>
<accession>A0A8J3S7N4</accession>
<evidence type="ECO:0000313" key="4">
    <source>
        <dbReference type="Proteomes" id="UP000655044"/>
    </source>
</evidence>
<dbReference type="AlphaFoldDB" id="A0A8J3S7N4"/>
<sequence length="415" mass="43241">MTVLYEPWPATAAELAALLGQAGHAVRTVADLVELTALLAADPAEPLVVFGPGAAPADAVTFAAEQRMRRPGTGVVLLSADAGAGLLREALRAGIREVADPGDPQAVLEACGRSLEVSRQLAAAPPYGPHGPHSPPGTHGGPYGAQPAPDARPPGRIVTVLATKGGCGKTTVATNLAVTLADGGRRRVLLVDLDVEFGDVAIALQLTPERGLADAIAMADRLDETGLRSLLTPYRPGLDTLLAPVRPTEGEQIGGPLVGEVLRLARDMFDYVVVDTPPHFSDPALAALDVTDHFLVLAAPDVLTLKNTRIALETLDLLGHLADRRIVTLNRSGSPVGLTPQDVERVLRVPPHAHIPSSADVPISLNRGVPLAAADPAHAVSRAIADLAARHLDAAPAGPPRRERGRRGLLRRVRG</sequence>
<feature type="domain" description="CobQ/CobB/MinD/ParA nucleotide binding" evidence="2">
    <location>
        <begin position="158"/>
        <end position="370"/>
    </location>
</feature>
<dbReference type="Gene3D" id="3.40.50.300">
    <property type="entry name" value="P-loop containing nucleotide triphosphate hydrolases"/>
    <property type="match status" value="1"/>
</dbReference>
<gene>
    <name evidence="3" type="ORF">Pro02_67420</name>
</gene>
<feature type="region of interest" description="Disordered" evidence="1">
    <location>
        <begin position="123"/>
        <end position="152"/>
    </location>
</feature>
<reference evidence="3" key="1">
    <citation type="submission" date="2021-01" db="EMBL/GenBank/DDBJ databases">
        <title>Whole genome shotgun sequence of Planobispora rosea NBRC 15558.</title>
        <authorList>
            <person name="Komaki H."/>
            <person name="Tamura T."/>
        </authorList>
    </citation>
    <scope>NUCLEOTIDE SEQUENCE</scope>
    <source>
        <strain evidence="3">NBRC 15558</strain>
    </source>
</reference>
<dbReference type="GO" id="GO:0009898">
    <property type="term" value="C:cytoplasmic side of plasma membrane"/>
    <property type="evidence" value="ECO:0007669"/>
    <property type="project" value="TreeGrafter"/>
</dbReference>
<dbReference type="InterPro" id="IPR002586">
    <property type="entry name" value="CobQ/CobB/MinD/ParA_Nub-bd_dom"/>
</dbReference>
<dbReference type="EMBL" id="BOOI01000078">
    <property type="protein sequence ID" value="GIH88334.1"/>
    <property type="molecule type" value="Genomic_DNA"/>
</dbReference>